<dbReference type="EMBL" id="LAZR01003418">
    <property type="protein sequence ID" value="KKN18532.1"/>
    <property type="molecule type" value="Genomic_DNA"/>
</dbReference>
<gene>
    <name evidence="1" type="ORF">LCGC14_0954810</name>
</gene>
<sequence length="96" mass="11441">MADENKILFLEAFGLLKEFDSVEKTRAHIQRTISKLGNEIVFDYRRFQWMAATVYWRIEILDFNYIDNVLVGLRKAMEKNFSDWGIKIKVSYKEKG</sequence>
<dbReference type="AlphaFoldDB" id="A0A0F9P2B9"/>
<organism evidence="1">
    <name type="scientific">marine sediment metagenome</name>
    <dbReference type="NCBI Taxonomy" id="412755"/>
    <lineage>
        <taxon>unclassified sequences</taxon>
        <taxon>metagenomes</taxon>
        <taxon>ecological metagenomes</taxon>
    </lineage>
</organism>
<name>A0A0F9P2B9_9ZZZZ</name>
<comment type="caution">
    <text evidence="1">The sequence shown here is derived from an EMBL/GenBank/DDBJ whole genome shotgun (WGS) entry which is preliminary data.</text>
</comment>
<evidence type="ECO:0000313" key="1">
    <source>
        <dbReference type="EMBL" id="KKN18532.1"/>
    </source>
</evidence>
<protein>
    <submittedName>
        <fullName evidence="1">Uncharacterized protein</fullName>
    </submittedName>
</protein>
<proteinExistence type="predicted"/>
<accession>A0A0F9P2B9</accession>
<reference evidence="1" key="1">
    <citation type="journal article" date="2015" name="Nature">
        <title>Complex archaea that bridge the gap between prokaryotes and eukaryotes.</title>
        <authorList>
            <person name="Spang A."/>
            <person name="Saw J.H."/>
            <person name="Jorgensen S.L."/>
            <person name="Zaremba-Niedzwiedzka K."/>
            <person name="Martijn J."/>
            <person name="Lind A.E."/>
            <person name="van Eijk R."/>
            <person name="Schleper C."/>
            <person name="Guy L."/>
            <person name="Ettema T.J."/>
        </authorList>
    </citation>
    <scope>NUCLEOTIDE SEQUENCE</scope>
</reference>